<evidence type="ECO:0000313" key="4">
    <source>
        <dbReference type="EMBL" id="RDL31135.1"/>
    </source>
</evidence>
<dbReference type="InterPro" id="IPR004045">
    <property type="entry name" value="Glutathione_S-Trfase_N"/>
</dbReference>
<comment type="similarity">
    <text evidence="1">Belongs to the GST superfamily.</text>
</comment>
<dbReference type="SFLD" id="SFLDG00358">
    <property type="entry name" value="Main_(cytGST)"/>
    <property type="match status" value="1"/>
</dbReference>
<organism evidence="4 5">
    <name type="scientific">Venustampulla echinocandica</name>
    <dbReference type="NCBI Taxonomy" id="2656787"/>
    <lineage>
        <taxon>Eukaryota</taxon>
        <taxon>Fungi</taxon>
        <taxon>Dikarya</taxon>
        <taxon>Ascomycota</taxon>
        <taxon>Pezizomycotina</taxon>
        <taxon>Leotiomycetes</taxon>
        <taxon>Helotiales</taxon>
        <taxon>Pleuroascaceae</taxon>
        <taxon>Venustampulla</taxon>
    </lineage>
</organism>
<sequence>MSANRGAKIALSWLDGSRAQRIVWLLEELNLSYDLNIYKRVDMRAPSEMKQIHPLGKSPIVTIKYPGVPEPRVLAESANITEHLVDNFNGEKLVPKRFKGTEDKFGGETEEWARYRFFMHYAEGSLFPLLGTQILMDAIKAAPVPFFIKPFTSFIAGKVSNEYLQGNYDTHFSFLESQLASSPESGTFLCGKDLTAADILMSFPILASFKLAIGKEKYPLLAAYARRLEAMEGYKRAIKKVEEAEGSPYKLL</sequence>
<reference evidence="4 5" key="1">
    <citation type="journal article" date="2018" name="IMA Fungus">
        <title>IMA Genome-F 9: Draft genome sequence of Annulohypoxylon stygium, Aspergillus mulundensis, Berkeleyomyces basicola (syn. Thielaviopsis basicola), Ceratocystis smalleyi, two Cercospora beticola strains, Coleophoma cylindrospora, Fusarium fracticaudum, Phialophora cf. hyalina, and Morchella septimelata.</title>
        <authorList>
            <person name="Wingfield B.D."/>
            <person name="Bills G.F."/>
            <person name="Dong Y."/>
            <person name="Huang W."/>
            <person name="Nel W.J."/>
            <person name="Swalarsk-Parry B.S."/>
            <person name="Vaghefi N."/>
            <person name="Wilken P.M."/>
            <person name="An Z."/>
            <person name="de Beer Z.W."/>
            <person name="De Vos L."/>
            <person name="Chen L."/>
            <person name="Duong T.A."/>
            <person name="Gao Y."/>
            <person name="Hammerbacher A."/>
            <person name="Kikkert J.R."/>
            <person name="Li Y."/>
            <person name="Li H."/>
            <person name="Li K."/>
            <person name="Li Q."/>
            <person name="Liu X."/>
            <person name="Ma X."/>
            <person name="Naidoo K."/>
            <person name="Pethybridge S.J."/>
            <person name="Sun J."/>
            <person name="Steenkamp E.T."/>
            <person name="van der Nest M.A."/>
            <person name="van Wyk S."/>
            <person name="Wingfield M.J."/>
            <person name="Xiong C."/>
            <person name="Yue Q."/>
            <person name="Zhang X."/>
        </authorList>
    </citation>
    <scope>NUCLEOTIDE SEQUENCE [LARGE SCALE GENOMIC DNA]</scope>
    <source>
        <strain evidence="4 5">BP 5553</strain>
    </source>
</reference>
<dbReference type="InterPro" id="IPR040079">
    <property type="entry name" value="Glutathione_S-Trfase"/>
</dbReference>
<evidence type="ECO:0000259" key="3">
    <source>
        <dbReference type="PROSITE" id="PS50405"/>
    </source>
</evidence>
<dbReference type="InterPro" id="IPR036249">
    <property type="entry name" value="Thioredoxin-like_sf"/>
</dbReference>
<evidence type="ECO:0000259" key="2">
    <source>
        <dbReference type="PROSITE" id="PS50404"/>
    </source>
</evidence>
<keyword evidence="5" id="KW-1185">Reference proteome</keyword>
<name>A0A370TB28_9HELO</name>
<dbReference type="SUPFAM" id="SSF47616">
    <property type="entry name" value="GST C-terminal domain-like"/>
    <property type="match status" value="1"/>
</dbReference>
<dbReference type="GeneID" id="43602773"/>
<protein>
    <recommendedName>
        <fullName evidence="6">Glutathione S-transferase</fullName>
    </recommendedName>
</protein>
<dbReference type="Gene3D" id="3.40.30.10">
    <property type="entry name" value="Glutaredoxin"/>
    <property type="match status" value="1"/>
</dbReference>
<dbReference type="PROSITE" id="PS50405">
    <property type="entry name" value="GST_CTER"/>
    <property type="match status" value="1"/>
</dbReference>
<dbReference type="CDD" id="cd03189">
    <property type="entry name" value="GST_C_GTT1_like"/>
    <property type="match status" value="1"/>
</dbReference>
<dbReference type="InterPro" id="IPR036282">
    <property type="entry name" value="Glutathione-S-Trfase_C_sf"/>
</dbReference>
<dbReference type="Pfam" id="PF13409">
    <property type="entry name" value="GST_N_2"/>
    <property type="match status" value="1"/>
</dbReference>
<accession>A0A370TB28</accession>
<dbReference type="CDD" id="cd03046">
    <property type="entry name" value="GST_N_GTT1_like"/>
    <property type="match status" value="1"/>
</dbReference>
<feature type="domain" description="GST N-terminal" evidence="2">
    <location>
        <begin position="6"/>
        <end position="92"/>
    </location>
</feature>
<dbReference type="PROSITE" id="PS50404">
    <property type="entry name" value="GST_NTER"/>
    <property type="match status" value="1"/>
</dbReference>
<evidence type="ECO:0000256" key="1">
    <source>
        <dbReference type="ARBA" id="ARBA00007409"/>
    </source>
</evidence>
<dbReference type="OrthoDB" id="2098326at2759"/>
<gene>
    <name evidence="4" type="ORF">BP5553_09924</name>
</gene>
<dbReference type="RefSeq" id="XP_031865384.1">
    <property type="nucleotide sequence ID" value="XM_032018547.1"/>
</dbReference>
<dbReference type="EMBL" id="NPIC01000013">
    <property type="protein sequence ID" value="RDL31135.1"/>
    <property type="molecule type" value="Genomic_DNA"/>
</dbReference>
<dbReference type="InterPro" id="IPR010987">
    <property type="entry name" value="Glutathione-S-Trfase_C-like"/>
</dbReference>
<dbReference type="PANTHER" id="PTHR44051:SF9">
    <property type="entry name" value="GLUTATHIONE S-TRANSFERASE 1"/>
    <property type="match status" value="1"/>
</dbReference>
<feature type="domain" description="GST C-terminal" evidence="3">
    <location>
        <begin position="108"/>
        <end position="252"/>
    </location>
</feature>
<dbReference type="InterPro" id="IPR004046">
    <property type="entry name" value="GST_C"/>
</dbReference>
<dbReference type="PANTHER" id="PTHR44051">
    <property type="entry name" value="GLUTATHIONE S-TRANSFERASE-RELATED"/>
    <property type="match status" value="1"/>
</dbReference>
<dbReference type="AlphaFoldDB" id="A0A370TB28"/>
<evidence type="ECO:0008006" key="6">
    <source>
        <dbReference type="Google" id="ProtNLM"/>
    </source>
</evidence>
<dbReference type="Gene3D" id="1.20.1050.10">
    <property type="match status" value="1"/>
</dbReference>
<proteinExistence type="inferred from homology"/>
<dbReference type="SFLD" id="SFLDS00019">
    <property type="entry name" value="Glutathione_Transferase_(cytos"/>
    <property type="match status" value="1"/>
</dbReference>
<dbReference type="Proteomes" id="UP000254866">
    <property type="component" value="Unassembled WGS sequence"/>
</dbReference>
<dbReference type="SUPFAM" id="SSF52833">
    <property type="entry name" value="Thioredoxin-like"/>
    <property type="match status" value="1"/>
</dbReference>
<comment type="caution">
    <text evidence="4">The sequence shown here is derived from an EMBL/GenBank/DDBJ whole genome shotgun (WGS) entry which is preliminary data.</text>
</comment>
<dbReference type="Pfam" id="PF00043">
    <property type="entry name" value="GST_C"/>
    <property type="match status" value="1"/>
</dbReference>
<dbReference type="STRING" id="2656787.A0A370TB28"/>
<evidence type="ECO:0000313" key="5">
    <source>
        <dbReference type="Proteomes" id="UP000254866"/>
    </source>
</evidence>